<dbReference type="KEGG" id="cqu:CpipJ_CPIJ005635"/>
<sequence length="808" mass="90177">MSSAGTGDVWGGCFRVFKKANSASKAHGSSSSSLYKPSLTTVDILEVRRLNSVRMAVNAEATNRDVQTGMDTGQSDGSSLNKNGKTKVYTRTAGPATNGVPSAYRPRTLERSSSGGAAGRRHHHMRHVASLHEIVEGRTLDLDSPTGDTQDEVTMDEEVRVSKVLIRVLNARERRRFDAFRMLPVDAINPAFKRRVLYEFDIQLYEYGGSGEDYTEEETPVSRTRESKGGRRESIRLEEDSGDWMGKHGHENLSTTSQEDDETQILIAFCKNDPVFEALVTASHRLNFEPTFVKSHEAAIEAFQNVATGGHHIIVVDARHPRIIEADALGSVFEKDDTAVISLLDVGFNRCIIESPHVSICSSELRQIQHSLVRPQNVISTQQALYTALHRSREAIIITDDSLRAQYANRASERILNMKLDEIVGRSLSELVTADVSNILSQTSRHKDYEGFISTRRKSQETLHIHVRAVPVSCIGRSPTHLVLILESPASGTTLSALASDALQTLPQGKEVARGSLHSIRRGSFDVRSIASDGLRRTSLAKLSQLPLEAPITKVLSLLAQVQENCSQDESKLLDRVMEFLKREGLYSPQMKEIRTEDPVATDLIGALLTQGPTNTISSRRSSNDSIIRGGGRPSTGSIVFTKTRESTQLNELLNNALAWDFEIFRLEELTERHPLVCLGKDIFVLFFQQGPTNTISSRRSSNDSIIRGGGRPSTGSIVFTKTRESTQLNELLNNALAWDFEIFRLEELTERHPLVCLGLELFRRFDVYNTFCCDENTFERWLHKMEEHYCSKNTYHNSTHAADVMQH</sequence>
<dbReference type="EnsemblMetazoa" id="CPIJ005635-RA">
    <property type="protein sequence ID" value="CPIJ005635-PA"/>
    <property type="gene ID" value="CPIJ005635"/>
</dbReference>
<dbReference type="CDD" id="cd00130">
    <property type="entry name" value="PAS"/>
    <property type="match status" value="1"/>
</dbReference>
<dbReference type="OrthoDB" id="189220at2759"/>
<dbReference type="Gene3D" id="1.10.1300.10">
    <property type="entry name" value="3'5'-cyclic nucleotide phosphodiesterase, catalytic domain"/>
    <property type="match status" value="1"/>
</dbReference>
<reference evidence="7" key="1">
    <citation type="submission" date="2007-03" db="EMBL/GenBank/DDBJ databases">
        <title>Annotation of Culex pipiens quinquefasciatus.</title>
        <authorList>
            <consortium name="The Broad Institute Genome Sequencing Platform"/>
            <person name="Atkinson P.W."/>
            <person name="Hemingway J."/>
            <person name="Christensen B.M."/>
            <person name="Higgs S."/>
            <person name="Kodira C."/>
            <person name="Hannick L."/>
            <person name="Megy K."/>
            <person name="O'Leary S."/>
            <person name="Pearson M."/>
            <person name="Haas B.J."/>
            <person name="Mauceli E."/>
            <person name="Wortman J.R."/>
            <person name="Lee N.H."/>
            <person name="Guigo R."/>
            <person name="Stanke M."/>
            <person name="Alvarado L."/>
            <person name="Amedeo P."/>
            <person name="Antoine C.H."/>
            <person name="Arensburger P."/>
            <person name="Bidwell S.L."/>
            <person name="Crawford M."/>
            <person name="Camaro F."/>
            <person name="Devon K."/>
            <person name="Engels R."/>
            <person name="Hammond M."/>
            <person name="Howarth C."/>
            <person name="Koehrsen M."/>
            <person name="Lawson D."/>
            <person name="Montgomery P."/>
            <person name="Nene V."/>
            <person name="Nusbaum C."/>
            <person name="Puiu D."/>
            <person name="Romero-Severson J."/>
            <person name="Severson D.W."/>
            <person name="Shumway M."/>
            <person name="Sisk P."/>
            <person name="Stolte C."/>
            <person name="Zeng Q."/>
            <person name="Eisenstadt E."/>
            <person name="Fraser-Liggett C."/>
            <person name="Strausberg R."/>
            <person name="Galagan J."/>
            <person name="Birren B."/>
            <person name="Collins F.H."/>
        </authorList>
    </citation>
    <scope>NUCLEOTIDE SEQUENCE [LARGE SCALE GENOMIC DNA]</scope>
    <source>
        <strain evidence="7">JHB</strain>
    </source>
</reference>
<dbReference type="eggNOG" id="KOG1229">
    <property type="taxonomic scope" value="Eukaryota"/>
</dbReference>
<dbReference type="SUPFAM" id="SSF55785">
    <property type="entry name" value="PYP-like sensor domain (PAS domain)"/>
    <property type="match status" value="1"/>
</dbReference>
<dbReference type="GO" id="GO:0006355">
    <property type="term" value="P:regulation of DNA-templated transcription"/>
    <property type="evidence" value="ECO:0007669"/>
    <property type="project" value="InterPro"/>
</dbReference>
<evidence type="ECO:0000313" key="7">
    <source>
        <dbReference type="EMBL" id="EDS45813.1"/>
    </source>
</evidence>
<dbReference type="PROSITE" id="PS50112">
    <property type="entry name" value="PAS"/>
    <property type="match status" value="1"/>
</dbReference>
<dbReference type="EMBL" id="DS231911">
    <property type="protein sequence ID" value="EDS45813.1"/>
    <property type="molecule type" value="Genomic_DNA"/>
</dbReference>
<feature type="compositionally biased region" description="Polar residues" evidence="4">
    <location>
        <begin position="65"/>
        <end position="83"/>
    </location>
</feature>
<dbReference type="InterPro" id="IPR057304">
    <property type="entry name" value="PDE8-like_REC_N"/>
</dbReference>
<dbReference type="InterPro" id="IPR000014">
    <property type="entry name" value="PAS"/>
</dbReference>
<evidence type="ECO:0000313" key="9">
    <source>
        <dbReference type="Proteomes" id="UP000002320"/>
    </source>
</evidence>
<feature type="compositionally biased region" description="Basic and acidic residues" evidence="4">
    <location>
        <begin position="223"/>
        <end position="251"/>
    </location>
</feature>
<keyword evidence="3" id="KW-0378">Hydrolase</keyword>
<dbReference type="AlphaFoldDB" id="B0WEQ0"/>
<keyword evidence="2" id="KW-0479">Metal-binding</keyword>
<dbReference type="InParanoid" id="B0WEQ0"/>
<dbReference type="PROSITE" id="PS51845">
    <property type="entry name" value="PDEASE_I_2"/>
    <property type="match status" value="1"/>
</dbReference>
<dbReference type="Pfam" id="PF00989">
    <property type="entry name" value="PAS"/>
    <property type="match status" value="1"/>
</dbReference>
<feature type="region of interest" description="Disordered" evidence="4">
    <location>
        <begin position="65"/>
        <end position="122"/>
    </location>
</feature>
<dbReference type="GO" id="GO:0007165">
    <property type="term" value="P:signal transduction"/>
    <property type="evidence" value="ECO:0007669"/>
    <property type="project" value="InterPro"/>
</dbReference>
<feature type="domain" description="PAS" evidence="5">
    <location>
        <begin position="381"/>
        <end position="435"/>
    </location>
</feature>
<evidence type="ECO:0000313" key="8">
    <source>
        <dbReference type="EnsemblMetazoa" id="CPIJ005635-PA"/>
    </source>
</evidence>
<evidence type="ECO:0000256" key="4">
    <source>
        <dbReference type="SAM" id="MobiDB-lite"/>
    </source>
</evidence>
<dbReference type="VEuPathDB" id="VectorBase:CPIJ005635"/>
<dbReference type="GO" id="GO:0004114">
    <property type="term" value="F:3',5'-cyclic-nucleotide phosphodiesterase activity"/>
    <property type="evidence" value="ECO:0007669"/>
    <property type="project" value="InterPro"/>
</dbReference>
<dbReference type="GO" id="GO:0046872">
    <property type="term" value="F:metal ion binding"/>
    <property type="evidence" value="ECO:0007669"/>
    <property type="project" value="UniProtKB-KW"/>
</dbReference>
<dbReference type="HOGENOM" id="CLU_348929_0_0_1"/>
<evidence type="ECO:0000256" key="1">
    <source>
        <dbReference type="ARBA" id="ARBA00001968"/>
    </source>
</evidence>
<gene>
    <name evidence="8" type="primary">6037257</name>
    <name evidence="7" type="ORF">CpipJ_CPIJ005635</name>
</gene>
<feature type="region of interest" description="Disordered" evidence="4">
    <location>
        <begin position="211"/>
        <end position="257"/>
    </location>
</feature>
<dbReference type="PANTHER" id="PTHR11347">
    <property type="entry name" value="CYCLIC NUCLEOTIDE PHOSPHODIESTERASE"/>
    <property type="match status" value="1"/>
</dbReference>
<dbReference type="InterPro" id="IPR002073">
    <property type="entry name" value="PDEase_catalytic_dom"/>
</dbReference>
<organism>
    <name type="scientific">Culex quinquefasciatus</name>
    <name type="common">Southern house mosquito</name>
    <name type="synonym">Culex pungens</name>
    <dbReference type="NCBI Taxonomy" id="7176"/>
    <lineage>
        <taxon>Eukaryota</taxon>
        <taxon>Metazoa</taxon>
        <taxon>Ecdysozoa</taxon>
        <taxon>Arthropoda</taxon>
        <taxon>Hexapoda</taxon>
        <taxon>Insecta</taxon>
        <taxon>Pterygota</taxon>
        <taxon>Neoptera</taxon>
        <taxon>Endopterygota</taxon>
        <taxon>Diptera</taxon>
        <taxon>Nematocera</taxon>
        <taxon>Culicoidea</taxon>
        <taxon>Culicidae</taxon>
        <taxon>Culicinae</taxon>
        <taxon>Culicini</taxon>
        <taxon>Culex</taxon>
        <taxon>Culex</taxon>
    </lineage>
</organism>
<dbReference type="InterPro" id="IPR035965">
    <property type="entry name" value="PAS-like_dom_sf"/>
</dbReference>
<reference evidence="8" key="2">
    <citation type="submission" date="2020-05" db="UniProtKB">
        <authorList>
            <consortium name="EnsemblMetazoa"/>
        </authorList>
    </citation>
    <scope>IDENTIFICATION</scope>
    <source>
        <strain evidence="8">JHB</strain>
    </source>
</reference>
<dbReference type="SUPFAM" id="SSF109604">
    <property type="entry name" value="HD-domain/PDEase-like"/>
    <property type="match status" value="1"/>
</dbReference>
<dbReference type="InterPro" id="IPR036971">
    <property type="entry name" value="PDEase_catalytic_dom_sf"/>
</dbReference>
<proteinExistence type="predicted"/>
<protein>
    <submittedName>
        <fullName evidence="7">C-AMP specific cyclic nucleotide phosphodiesterase</fullName>
    </submittedName>
</protein>
<dbReference type="Pfam" id="PF23198">
    <property type="entry name" value="PDE8A_N"/>
    <property type="match status" value="1"/>
</dbReference>
<dbReference type="Gene3D" id="3.30.450.20">
    <property type="entry name" value="PAS domain"/>
    <property type="match status" value="1"/>
</dbReference>
<accession>B0WEQ0</accession>
<feature type="domain" description="PDEase" evidence="6">
    <location>
        <begin position="721"/>
        <end position="808"/>
    </location>
</feature>
<evidence type="ECO:0000259" key="5">
    <source>
        <dbReference type="PROSITE" id="PS50112"/>
    </source>
</evidence>
<keyword evidence="9" id="KW-1185">Reference proteome</keyword>
<comment type="cofactor">
    <cofactor evidence="1">
        <name>a divalent metal cation</name>
        <dbReference type="ChEBI" id="CHEBI:60240"/>
    </cofactor>
</comment>
<evidence type="ECO:0000259" key="6">
    <source>
        <dbReference type="PROSITE" id="PS51845"/>
    </source>
</evidence>
<dbReference type="VEuPathDB" id="VectorBase:CQUJHB008657"/>
<name>B0WEQ0_CULQU</name>
<dbReference type="FunCoup" id="B0WEQ0">
    <property type="interactions" value="356"/>
</dbReference>
<evidence type="ECO:0000256" key="2">
    <source>
        <dbReference type="ARBA" id="ARBA00022723"/>
    </source>
</evidence>
<dbReference type="VEuPathDB" id="VectorBase:CQUJHB003115"/>
<dbReference type="InterPro" id="IPR013767">
    <property type="entry name" value="PAS_fold"/>
</dbReference>
<evidence type="ECO:0000256" key="3">
    <source>
        <dbReference type="ARBA" id="ARBA00022801"/>
    </source>
</evidence>
<dbReference type="STRING" id="7176.B0WEQ0"/>
<dbReference type="Proteomes" id="UP000002320">
    <property type="component" value="Unassembled WGS sequence"/>
</dbReference>